<dbReference type="InterPro" id="IPR008949">
    <property type="entry name" value="Isoprenoid_synthase_dom_sf"/>
</dbReference>
<evidence type="ECO:0000313" key="2">
    <source>
        <dbReference type="EMBL" id="QDU63732.1"/>
    </source>
</evidence>
<sequence length="323" mass="36717">MSFERELERFGPDAGAVTPSPSEAEAYTKRLATSHYENFPVLSVFVPKGLRQDFANIYAYCRWSDDLADEVGDRDRSLRLLDWWQAELEACYLGAPRHPVMVALSRTIEEFSIPRDPFVDLLGAFRRDQRQQRYATFEELRDYCRGSADPVGRLVLYLCRAFREETAALSDSVCTGLQLANFWQDVAIDIDKGRIYLPEEDRERFGVGESEIRDREFSDRFAALMAFEVERAEDWLRRGLPVADFLPTRLGIVVGGFARGGLAILRKVRGIGYNVLERRPKVTKWDLAGVLCRSVGSRVWRPARQPSDSTLGTMTCPSGSHDS</sequence>
<dbReference type="CDD" id="cd00683">
    <property type="entry name" value="Trans_IPPS_HH"/>
    <property type="match status" value="1"/>
</dbReference>
<dbReference type="InterPro" id="IPR017827">
    <property type="entry name" value="HSQ_synthase_HpnC"/>
</dbReference>
<dbReference type="SFLD" id="SFLDG01018">
    <property type="entry name" value="Squalene/Phytoene_Synthase_Lik"/>
    <property type="match status" value="1"/>
</dbReference>
<dbReference type="PANTHER" id="PTHR31480">
    <property type="entry name" value="BIFUNCTIONAL LYCOPENE CYCLASE/PHYTOENE SYNTHASE"/>
    <property type="match status" value="1"/>
</dbReference>
<name>A0A518B9S2_9BACT</name>
<accession>A0A518B9S2</accession>
<dbReference type="GO" id="GO:0051996">
    <property type="term" value="F:squalene synthase [NAD(P)H] activity"/>
    <property type="evidence" value="ECO:0007669"/>
    <property type="project" value="InterPro"/>
</dbReference>
<dbReference type="EMBL" id="CP036279">
    <property type="protein sequence ID" value="QDU63732.1"/>
    <property type="molecule type" value="Genomic_DNA"/>
</dbReference>
<feature type="compositionally biased region" description="Polar residues" evidence="1">
    <location>
        <begin position="306"/>
        <end position="323"/>
    </location>
</feature>
<proteinExistence type="predicted"/>
<reference evidence="2 3" key="1">
    <citation type="submission" date="2019-02" db="EMBL/GenBank/DDBJ databases">
        <title>Deep-cultivation of Planctomycetes and their phenomic and genomic characterization uncovers novel biology.</title>
        <authorList>
            <person name="Wiegand S."/>
            <person name="Jogler M."/>
            <person name="Boedeker C."/>
            <person name="Pinto D."/>
            <person name="Vollmers J."/>
            <person name="Rivas-Marin E."/>
            <person name="Kohn T."/>
            <person name="Peeters S.H."/>
            <person name="Heuer A."/>
            <person name="Rast P."/>
            <person name="Oberbeckmann S."/>
            <person name="Bunk B."/>
            <person name="Jeske O."/>
            <person name="Meyerdierks A."/>
            <person name="Storesund J.E."/>
            <person name="Kallscheuer N."/>
            <person name="Luecker S."/>
            <person name="Lage O.M."/>
            <person name="Pohl T."/>
            <person name="Merkel B.J."/>
            <person name="Hornburger P."/>
            <person name="Mueller R.-W."/>
            <person name="Bruemmer F."/>
            <person name="Labrenz M."/>
            <person name="Spormann A.M."/>
            <person name="Op den Camp H."/>
            <person name="Overmann J."/>
            <person name="Amann R."/>
            <person name="Jetten M.S.M."/>
            <person name="Mascher T."/>
            <person name="Medema M.H."/>
            <person name="Devos D.P."/>
            <person name="Kaster A.-K."/>
            <person name="Ovreas L."/>
            <person name="Rohde M."/>
            <person name="Galperin M.Y."/>
            <person name="Jogler C."/>
        </authorList>
    </citation>
    <scope>NUCLEOTIDE SEQUENCE [LARGE SCALE GENOMIC DNA]</scope>
    <source>
        <strain evidence="2 3">Pan216</strain>
    </source>
</reference>
<dbReference type="NCBIfam" id="TIGR03464">
    <property type="entry name" value="HpnC"/>
    <property type="match status" value="1"/>
</dbReference>
<feature type="region of interest" description="Disordered" evidence="1">
    <location>
        <begin position="1"/>
        <end position="22"/>
    </location>
</feature>
<dbReference type="InterPro" id="IPR033904">
    <property type="entry name" value="Trans_IPPS_HH"/>
</dbReference>
<evidence type="ECO:0000256" key="1">
    <source>
        <dbReference type="SAM" id="MobiDB-lite"/>
    </source>
</evidence>
<feature type="region of interest" description="Disordered" evidence="1">
    <location>
        <begin position="304"/>
        <end position="323"/>
    </location>
</feature>
<dbReference type="Gene3D" id="1.10.600.10">
    <property type="entry name" value="Farnesyl Diphosphate Synthase"/>
    <property type="match status" value="1"/>
</dbReference>
<dbReference type="InterPro" id="IPR044843">
    <property type="entry name" value="Trans_IPPS_bact-type"/>
</dbReference>
<dbReference type="SFLD" id="SFLDS00005">
    <property type="entry name" value="Isoprenoid_Synthase_Type_I"/>
    <property type="match status" value="1"/>
</dbReference>
<dbReference type="GO" id="GO:0004311">
    <property type="term" value="F:geranylgeranyl diphosphate synthase activity"/>
    <property type="evidence" value="ECO:0007669"/>
    <property type="project" value="InterPro"/>
</dbReference>
<dbReference type="SFLD" id="SFLDG01212">
    <property type="entry name" value="Phytoene_synthase_like"/>
    <property type="match status" value="1"/>
</dbReference>
<dbReference type="AlphaFoldDB" id="A0A518B9S2"/>
<dbReference type="RefSeq" id="WP_145261421.1">
    <property type="nucleotide sequence ID" value="NZ_CP036279.1"/>
</dbReference>
<dbReference type="KEGG" id="knv:Pan216_46130"/>
<feature type="compositionally biased region" description="Basic and acidic residues" evidence="1">
    <location>
        <begin position="1"/>
        <end position="11"/>
    </location>
</feature>
<dbReference type="GO" id="GO:0016114">
    <property type="term" value="P:terpenoid biosynthetic process"/>
    <property type="evidence" value="ECO:0007669"/>
    <property type="project" value="UniProtKB-ARBA"/>
</dbReference>
<gene>
    <name evidence="2" type="primary">crtB_2</name>
    <name evidence="2" type="ORF">Pan216_46130</name>
</gene>
<evidence type="ECO:0000313" key="3">
    <source>
        <dbReference type="Proteomes" id="UP000317093"/>
    </source>
</evidence>
<protein>
    <submittedName>
        <fullName evidence="2">All-trans-phytoene synthase</fullName>
    </submittedName>
</protein>
<keyword evidence="3" id="KW-1185">Reference proteome</keyword>
<dbReference type="InterPro" id="IPR002060">
    <property type="entry name" value="Squ/phyt_synthse"/>
</dbReference>
<dbReference type="SUPFAM" id="SSF48576">
    <property type="entry name" value="Terpenoid synthases"/>
    <property type="match status" value="1"/>
</dbReference>
<dbReference type="Pfam" id="PF00494">
    <property type="entry name" value="SQS_PSY"/>
    <property type="match status" value="1"/>
</dbReference>
<dbReference type="OrthoDB" id="9787280at2"/>
<organism evidence="2 3">
    <name type="scientific">Kolteria novifilia</name>
    <dbReference type="NCBI Taxonomy" id="2527975"/>
    <lineage>
        <taxon>Bacteria</taxon>
        <taxon>Pseudomonadati</taxon>
        <taxon>Planctomycetota</taxon>
        <taxon>Planctomycetia</taxon>
        <taxon>Kolteriales</taxon>
        <taxon>Kolteriaceae</taxon>
        <taxon>Kolteria</taxon>
    </lineage>
</organism>
<dbReference type="Proteomes" id="UP000317093">
    <property type="component" value="Chromosome"/>
</dbReference>